<evidence type="ECO:0000313" key="9">
    <source>
        <dbReference type="EMBL" id="TXJ35330.1"/>
    </source>
</evidence>
<dbReference type="AlphaFoldDB" id="A0A5C8EGY0"/>
<evidence type="ECO:0000256" key="3">
    <source>
        <dbReference type="ARBA" id="ARBA00022679"/>
    </source>
</evidence>
<dbReference type="InterPro" id="IPR007657">
    <property type="entry name" value="Glycosyltransferase_61"/>
</dbReference>
<evidence type="ECO:0000256" key="2">
    <source>
        <dbReference type="ARBA" id="ARBA00022676"/>
    </source>
</evidence>
<dbReference type="GO" id="GO:0016757">
    <property type="term" value="F:glycosyltransferase activity"/>
    <property type="evidence" value="ECO:0007669"/>
    <property type="project" value="UniProtKB-KW"/>
</dbReference>
<dbReference type="InterPro" id="IPR049625">
    <property type="entry name" value="Glyco_transf_61_cat"/>
</dbReference>
<dbReference type="Proteomes" id="UP000322814">
    <property type="component" value="Unassembled WGS sequence"/>
</dbReference>
<evidence type="ECO:0000313" key="10">
    <source>
        <dbReference type="Proteomes" id="UP000322814"/>
    </source>
</evidence>
<keyword evidence="7" id="KW-0325">Glycoprotein</keyword>
<comment type="subcellular location">
    <subcellularLocation>
        <location evidence="1">Membrane</location>
        <topology evidence="1">Single-pass membrane protein</topology>
    </subcellularLocation>
</comment>
<dbReference type="RefSeq" id="WP_147771468.1">
    <property type="nucleotide sequence ID" value="NZ_SAYB01000007.1"/>
</dbReference>
<gene>
    <name evidence="9" type="ORF">EPJ78_10430</name>
</gene>
<dbReference type="GO" id="GO:0016020">
    <property type="term" value="C:membrane"/>
    <property type="evidence" value="ECO:0007669"/>
    <property type="project" value="UniProtKB-SubCell"/>
</dbReference>
<keyword evidence="2" id="KW-0328">Glycosyltransferase</keyword>
<evidence type="ECO:0000256" key="4">
    <source>
        <dbReference type="ARBA" id="ARBA00022692"/>
    </source>
</evidence>
<reference evidence="9 10" key="1">
    <citation type="journal article" date="1992" name="Lakartidningen">
        <title>[Penicillin V and not amoxicillin is the first choice preparation in acute otitis].</title>
        <authorList>
            <person name="Kamme C."/>
            <person name="Lundgren K."/>
            <person name="Prellner K."/>
        </authorList>
    </citation>
    <scope>NUCLEOTIDE SEQUENCE [LARGE SCALE GENOMIC DNA]</scope>
    <source>
        <strain evidence="9 10">PC4580III</strain>
    </source>
</reference>
<evidence type="ECO:0000259" key="8">
    <source>
        <dbReference type="Pfam" id="PF04577"/>
    </source>
</evidence>
<evidence type="ECO:0000256" key="7">
    <source>
        <dbReference type="ARBA" id="ARBA00023180"/>
    </source>
</evidence>
<evidence type="ECO:0000256" key="1">
    <source>
        <dbReference type="ARBA" id="ARBA00004167"/>
    </source>
</evidence>
<protein>
    <submittedName>
        <fullName evidence="9">Glycosyltransferase family 61 protein</fullName>
    </submittedName>
</protein>
<name>A0A5C8EGY0_9SPIR</name>
<dbReference type="PANTHER" id="PTHR20961:SF38">
    <property type="entry name" value="PROTEIN O-LINKED-MANNOSE BETA-1,4-N-ACETYLGLUCOSAMINYLTRANSFERASE 2"/>
    <property type="match status" value="1"/>
</dbReference>
<keyword evidence="4" id="KW-0812">Transmembrane</keyword>
<keyword evidence="6" id="KW-0472">Membrane</keyword>
<dbReference type="PANTHER" id="PTHR20961">
    <property type="entry name" value="GLYCOSYLTRANSFERASE"/>
    <property type="match status" value="1"/>
</dbReference>
<keyword evidence="3 9" id="KW-0808">Transferase</keyword>
<dbReference type="Pfam" id="PF04577">
    <property type="entry name" value="Glyco_transf_61"/>
    <property type="match status" value="1"/>
</dbReference>
<evidence type="ECO:0000256" key="6">
    <source>
        <dbReference type="ARBA" id="ARBA00023136"/>
    </source>
</evidence>
<organism evidence="9 10">
    <name type="scientific">Brachyspira aalborgi</name>
    <dbReference type="NCBI Taxonomy" id="29522"/>
    <lineage>
        <taxon>Bacteria</taxon>
        <taxon>Pseudomonadati</taxon>
        <taxon>Spirochaetota</taxon>
        <taxon>Spirochaetia</taxon>
        <taxon>Brachyspirales</taxon>
        <taxon>Brachyspiraceae</taxon>
        <taxon>Brachyspira</taxon>
    </lineage>
</organism>
<accession>A0A5C8EGY0</accession>
<proteinExistence type="predicted"/>
<comment type="caution">
    <text evidence="9">The sequence shown here is derived from an EMBL/GenBank/DDBJ whole genome shotgun (WGS) entry which is preliminary data.</text>
</comment>
<sequence>MPLFNKLLHSKIRNKFGIKISKTLIDKSVSAKEIKYKKYIPLKYGSEEKEEFICQIKNGRVFADWGFIFTEDGFYIKDVLPLNIIDSPQELFGRFIFYKFRKRRKIKGNIFVLKSQWHVYYGHWIHEILSRIFLLKDSKLFDEIDTIILSKHCKAKFYLEGLKLFGLDKKKIILVEDEEEIICDNLYFSSFPGISVANTPKWVCDKYLNLTKELLSKNDFQVYDKIYISRKRVKTRNILNEDELINILSPLGYKVIYPEDYSLEEQFCIFNKAKKIISVLGSGLTNLVCCDKETSVLGIVSYASYEDCHRNICKTIGMKYFEYIENNPDNIVYFNKIIKDRNKNNFKIDLDLFKEKLKDFENSKSN</sequence>
<dbReference type="EMBL" id="SAYB01000007">
    <property type="protein sequence ID" value="TXJ35330.1"/>
    <property type="molecule type" value="Genomic_DNA"/>
</dbReference>
<feature type="domain" description="Glycosyltransferase 61 catalytic" evidence="8">
    <location>
        <begin position="121"/>
        <end position="297"/>
    </location>
</feature>
<keyword evidence="5" id="KW-1133">Transmembrane helix</keyword>
<evidence type="ECO:0000256" key="5">
    <source>
        <dbReference type="ARBA" id="ARBA00022989"/>
    </source>
</evidence>